<accession>A0A5A9ZV04</accession>
<name>A0A5A9ZV04_9RHOB</name>
<dbReference type="RefSeq" id="WP_111361969.1">
    <property type="nucleotide sequence ID" value="NZ_VINQ01000001.1"/>
</dbReference>
<dbReference type="Gene3D" id="1.10.287.130">
    <property type="match status" value="1"/>
</dbReference>
<reference evidence="2 3" key="1">
    <citation type="submission" date="2019-07" db="EMBL/GenBank/DDBJ databases">
        <title>Aquicoccus porphyridii gen. nov., sp. nov., isolated from a small marine red alga, Porphyridium marinum.</title>
        <authorList>
            <person name="Liu L."/>
        </authorList>
    </citation>
    <scope>NUCLEOTIDE SEQUENCE [LARGE SCALE GENOMIC DNA]</scope>
    <source>
        <strain evidence="2 3">L1 8-17</strain>
    </source>
</reference>
<feature type="domain" description="Histidine phosphotransferase ChpT C-terminal" evidence="1">
    <location>
        <begin position="79"/>
        <end position="192"/>
    </location>
</feature>
<dbReference type="Proteomes" id="UP000325291">
    <property type="component" value="Unassembled WGS sequence"/>
</dbReference>
<keyword evidence="3" id="KW-1185">Reference proteome</keyword>
<keyword evidence="2" id="KW-0808">Transferase</keyword>
<organism evidence="2 3">
    <name type="scientific">Aquicoccus porphyridii</name>
    <dbReference type="NCBI Taxonomy" id="1852029"/>
    <lineage>
        <taxon>Bacteria</taxon>
        <taxon>Pseudomonadati</taxon>
        <taxon>Pseudomonadota</taxon>
        <taxon>Alphaproteobacteria</taxon>
        <taxon>Rhodobacterales</taxon>
        <taxon>Paracoccaceae</taxon>
        <taxon>Aquicoccus</taxon>
    </lineage>
</organism>
<dbReference type="InterPro" id="IPR018762">
    <property type="entry name" value="ChpT_C"/>
</dbReference>
<sequence>MPHPDLTLAALVGSRICHDLISPVGAIHNGLELIAMGGPIATPELRLISDSVDNASARIKFFRVAFGMTSAEQMIGAPEIGAVIDGIYGEGRHKADWQGTGDVPRAEVQAIYLAMLCLETALPQGGLITVTGHAGAWALTATGPRIALTPDARTALDGNIPTGLRPAHVQYALLPLCLAEAGKTARIEQSDDALTLSF</sequence>
<evidence type="ECO:0000313" key="3">
    <source>
        <dbReference type="Proteomes" id="UP000325291"/>
    </source>
</evidence>
<dbReference type="AlphaFoldDB" id="A0A5A9ZV04"/>
<dbReference type="GO" id="GO:0016740">
    <property type="term" value="F:transferase activity"/>
    <property type="evidence" value="ECO:0007669"/>
    <property type="project" value="UniProtKB-KW"/>
</dbReference>
<dbReference type="Pfam" id="PF10090">
    <property type="entry name" value="HPTransfase"/>
    <property type="match status" value="1"/>
</dbReference>
<evidence type="ECO:0000259" key="1">
    <source>
        <dbReference type="Pfam" id="PF10090"/>
    </source>
</evidence>
<protein>
    <submittedName>
        <fullName evidence="2">Histidine phosphotransferase</fullName>
    </submittedName>
</protein>
<gene>
    <name evidence="2" type="ORF">FLO80_02220</name>
</gene>
<evidence type="ECO:0000313" key="2">
    <source>
        <dbReference type="EMBL" id="KAA0921009.1"/>
    </source>
</evidence>
<proteinExistence type="predicted"/>
<comment type="caution">
    <text evidence="2">The sequence shown here is derived from an EMBL/GenBank/DDBJ whole genome shotgun (WGS) entry which is preliminary data.</text>
</comment>
<dbReference type="InterPro" id="IPR036890">
    <property type="entry name" value="HATPase_C_sf"/>
</dbReference>
<dbReference type="EMBL" id="VINQ01000001">
    <property type="protein sequence ID" value="KAA0921009.1"/>
    <property type="molecule type" value="Genomic_DNA"/>
</dbReference>
<dbReference type="Gene3D" id="3.30.565.10">
    <property type="entry name" value="Histidine kinase-like ATPase, C-terminal domain"/>
    <property type="match status" value="1"/>
</dbReference>